<evidence type="ECO:0000313" key="3">
    <source>
        <dbReference type="Proteomes" id="UP001497516"/>
    </source>
</evidence>
<proteinExistence type="predicted"/>
<dbReference type="EMBL" id="OZ034819">
    <property type="protein sequence ID" value="CAL1393217.1"/>
    <property type="molecule type" value="Genomic_DNA"/>
</dbReference>
<gene>
    <name evidence="2" type="ORF">LTRI10_LOCUS33810</name>
</gene>
<protein>
    <submittedName>
        <fullName evidence="2">Uncharacterized protein</fullName>
    </submittedName>
</protein>
<sequence length="69" mass="8049">MKVDLQLVVGWSWIGFFLKVDKYAKLVDVRAPIYLTATREKTRRYRSMNRAEEVEKRSADRVKDTSGGL</sequence>
<dbReference type="AlphaFoldDB" id="A0AAV2F595"/>
<keyword evidence="3" id="KW-1185">Reference proteome</keyword>
<feature type="region of interest" description="Disordered" evidence="1">
    <location>
        <begin position="46"/>
        <end position="69"/>
    </location>
</feature>
<evidence type="ECO:0000313" key="2">
    <source>
        <dbReference type="EMBL" id="CAL1393217.1"/>
    </source>
</evidence>
<evidence type="ECO:0000256" key="1">
    <source>
        <dbReference type="SAM" id="MobiDB-lite"/>
    </source>
</evidence>
<accession>A0AAV2F595</accession>
<dbReference type="Proteomes" id="UP001497516">
    <property type="component" value="Chromosome 6"/>
</dbReference>
<name>A0AAV2F595_9ROSI</name>
<reference evidence="2 3" key="1">
    <citation type="submission" date="2024-04" db="EMBL/GenBank/DDBJ databases">
        <authorList>
            <person name="Fracassetti M."/>
        </authorList>
    </citation>
    <scope>NUCLEOTIDE SEQUENCE [LARGE SCALE GENOMIC DNA]</scope>
</reference>
<feature type="compositionally biased region" description="Basic and acidic residues" evidence="1">
    <location>
        <begin position="49"/>
        <end position="69"/>
    </location>
</feature>
<organism evidence="2 3">
    <name type="scientific">Linum trigynum</name>
    <dbReference type="NCBI Taxonomy" id="586398"/>
    <lineage>
        <taxon>Eukaryota</taxon>
        <taxon>Viridiplantae</taxon>
        <taxon>Streptophyta</taxon>
        <taxon>Embryophyta</taxon>
        <taxon>Tracheophyta</taxon>
        <taxon>Spermatophyta</taxon>
        <taxon>Magnoliopsida</taxon>
        <taxon>eudicotyledons</taxon>
        <taxon>Gunneridae</taxon>
        <taxon>Pentapetalae</taxon>
        <taxon>rosids</taxon>
        <taxon>fabids</taxon>
        <taxon>Malpighiales</taxon>
        <taxon>Linaceae</taxon>
        <taxon>Linum</taxon>
    </lineage>
</organism>